<comment type="similarity">
    <text evidence="1 8">Belongs to the FAD-dependent oxidoreductase 2 family. FRD/SDH subfamily.</text>
</comment>
<comment type="cofactor">
    <cofactor evidence="8">
        <name>FMN</name>
        <dbReference type="ChEBI" id="CHEBI:58210"/>
    </cofactor>
    <text evidence="8">Binds 1 or 2 FMN covalently per subunit.</text>
</comment>
<comment type="caution">
    <text evidence="11">The sequence shown here is derived from an EMBL/GenBank/DDBJ whole genome shotgun (WGS) entry which is preliminary data.</text>
</comment>
<feature type="domain" description="FMN-binding" evidence="10">
    <location>
        <begin position="48"/>
        <end position="122"/>
    </location>
</feature>
<evidence type="ECO:0000256" key="4">
    <source>
        <dbReference type="ARBA" id="ARBA00022630"/>
    </source>
</evidence>
<dbReference type="OrthoDB" id="9806724at2"/>
<feature type="chain" id="PRO_5039754238" description="Urocanate reductase" evidence="8">
    <location>
        <begin position="22"/>
        <end position="595"/>
    </location>
</feature>
<evidence type="ECO:0000256" key="8">
    <source>
        <dbReference type="RuleBase" id="RU366062"/>
    </source>
</evidence>
<dbReference type="AlphaFoldDB" id="K9EXJ1"/>
<dbReference type="InterPro" id="IPR036188">
    <property type="entry name" value="FAD/NAD-bd_sf"/>
</dbReference>
<dbReference type="SMART" id="SM00900">
    <property type="entry name" value="FMN_bind"/>
    <property type="match status" value="1"/>
</dbReference>
<feature type="region of interest" description="Disordered" evidence="9">
    <location>
        <begin position="28"/>
        <end position="47"/>
    </location>
</feature>
<evidence type="ECO:0000313" key="12">
    <source>
        <dbReference type="Proteomes" id="UP000009875"/>
    </source>
</evidence>
<dbReference type="GO" id="GO:0033765">
    <property type="term" value="F:steroid dehydrogenase activity, acting on the CH-CH group of donors"/>
    <property type="evidence" value="ECO:0007669"/>
    <property type="project" value="UniProtKB-ARBA"/>
</dbReference>
<protein>
    <recommendedName>
        <fullName evidence="3 8">Urocanate reductase</fullName>
        <ecNumber evidence="2 8">1.3.99.33</ecNumber>
    </recommendedName>
</protein>
<evidence type="ECO:0000256" key="1">
    <source>
        <dbReference type="ARBA" id="ARBA00008040"/>
    </source>
</evidence>
<gene>
    <name evidence="11" type="ORF">HMPREF9698_00597</name>
</gene>
<dbReference type="eggNOG" id="COG1053">
    <property type="taxonomic scope" value="Bacteria"/>
</dbReference>
<dbReference type="Gene3D" id="3.90.700.10">
    <property type="entry name" value="Succinate dehydrogenase/fumarate reductase flavoprotein, catalytic domain"/>
    <property type="match status" value="1"/>
</dbReference>
<dbReference type="InterPro" id="IPR050315">
    <property type="entry name" value="FAD-oxidoreductase_2"/>
</dbReference>
<dbReference type="Gene3D" id="3.50.50.60">
    <property type="entry name" value="FAD/NAD(P)-binding domain"/>
    <property type="match status" value="1"/>
</dbReference>
<dbReference type="InterPro" id="IPR003953">
    <property type="entry name" value="FAD-dep_OxRdtase_2_FAD-bd"/>
</dbReference>
<dbReference type="InterPro" id="IPR007329">
    <property type="entry name" value="FMN-bd"/>
</dbReference>
<accession>K9EXJ1</accession>
<evidence type="ECO:0000256" key="2">
    <source>
        <dbReference type="ARBA" id="ARBA00013137"/>
    </source>
</evidence>
<dbReference type="GO" id="GO:0010181">
    <property type="term" value="F:FMN binding"/>
    <property type="evidence" value="ECO:0007669"/>
    <property type="project" value="InterPro"/>
</dbReference>
<evidence type="ECO:0000259" key="10">
    <source>
        <dbReference type="SMART" id="SM00900"/>
    </source>
</evidence>
<dbReference type="Proteomes" id="UP000009875">
    <property type="component" value="Unassembled WGS sequence"/>
</dbReference>
<dbReference type="EC" id="1.3.99.33" evidence="2 8"/>
<dbReference type="SUPFAM" id="SSF51905">
    <property type="entry name" value="FAD/NAD(P)-binding domain"/>
    <property type="match status" value="1"/>
</dbReference>
<keyword evidence="6 8" id="KW-0560">Oxidoreductase</keyword>
<dbReference type="SUPFAM" id="SSF56425">
    <property type="entry name" value="Succinate dehydrogenase/fumarate reductase flavoprotein, catalytic domain"/>
    <property type="match status" value="1"/>
</dbReference>
<reference evidence="11 12" key="1">
    <citation type="submission" date="2012-09" db="EMBL/GenBank/DDBJ databases">
        <title>The Genome Sequence of Alloiococcus otitis ATCC 51267.</title>
        <authorList>
            <consortium name="The Broad Institute Genome Sequencing Platform"/>
            <person name="Earl A."/>
            <person name="Ward D."/>
            <person name="Feldgarden M."/>
            <person name="Gevers D."/>
            <person name="Huys G."/>
            <person name="Walker B."/>
            <person name="Young S.K."/>
            <person name="Zeng Q."/>
            <person name="Gargeya S."/>
            <person name="Fitzgerald M."/>
            <person name="Haas B."/>
            <person name="Abouelleil A."/>
            <person name="Alvarado L."/>
            <person name="Arachchi H.M."/>
            <person name="Berlin A.M."/>
            <person name="Chapman S.B."/>
            <person name="Goldberg J."/>
            <person name="Griggs A."/>
            <person name="Gujja S."/>
            <person name="Hansen M."/>
            <person name="Howarth C."/>
            <person name="Imamovic A."/>
            <person name="Larimer J."/>
            <person name="McCowen C."/>
            <person name="Montmayeur A."/>
            <person name="Murphy C."/>
            <person name="Neiman D."/>
            <person name="Pearson M."/>
            <person name="Priest M."/>
            <person name="Roberts A."/>
            <person name="Saif S."/>
            <person name="Shea T."/>
            <person name="Sisk P."/>
            <person name="Sykes S."/>
            <person name="Wortman J."/>
            <person name="Nusbaum C."/>
            <person name="Birren B."/>
        </authorList>
    </citation>
    <scope>NUCLEOTIDE SEQUENCE [LARGE SCALE GENOMIC DNA]</scope>
    <source>
        <strain evidence="11 12">ATCC 51267</strain>
    </source>
</reference>
<proteinExistence type="inferred from homology"/>
<evidence type="ECO:0000256" key="6">
    <source>
        <dbReference type="ARBA" id="ARBA00023002"/>
    </source>
</evidence>
<dbReference type="InterPro" id="IPR010960">
    <property type="entry name" value="Flavocytochrome_c"/>
</dbReference>
<dbReference type="InterPro" id="IPR027477">
    <property type="entry name" value="Succ_DH/fumarate_Rdtase_cat_sf"/>
</dbReference>
<organism evidence="11 12">
    <name type="scientific">Alloiococcus otitis ATCC 51267</name>
    <dbReference type="NCBI Taxonomy" id="883081"/>
    <lineage>
        <taxon>Bacteria</taxon>
        <taxon>Bacillati</taxon>
        <taxon>Bacillota</taxon>
        <taxon>Bacilli</taxon>
        <taxon>Lactobacillales</taxon>
        <taxon>Carnobacteriaceae</taxon>
        <taxon>Alloiococcus</taxon>
    </lineage>
</organism>
<dbReference type="EMBL" id="AGXA01000013">
    <property type="protein sequence ID" value="EKU93920.1"/>
    <property type="molecule type" value="Genomic_DNA"/>
</dbReference>
<keyword evidence="12" id="KW-1185">Reference proteome</keyword>
<dbReference type="PATRIC" id="fig|883081.3.peg.595"/>
<dbReference type="Gene3D" id="3.90.1010.20">
    <property type="match status" value="1"/>
</dbReference>
<dbReference type="Pfam" id="PF04205">
    <property type="entry name" value="FMN_bind"/>
    <property type="match status" value="1"/>
</dbReference>
<keyword evidence="8" id="KW-0732">Signal</keyword>
<dbReference type="HOGENOM" id="CLU_011398_4_0_9"/>
<dbReference type="PANTHER" id="PTHR43400:SF7">
    <property type="entry name" value="FAD-DEPENDENT OXIDOREDUCTASE 2 FAD BINDING DOMAIN-CONTAINING PROTEIN"/>
    <property type="match status" value="1"/>
</dbReference>
<dbReference type="Pfam" id="PF00890">
    <property type="entry name" value="FAD_binding_2"/>
    <property type="match status" value="1"/>
</dbReference>
<feature type="signal peptide" evidence="8">
    <location>
        <begin position="1"/>
        <end position="21"/>
    </location>
</feature>
<dbReference type="STRING" id="883081.HMPREF9698_00597"/>
<keyword evidence="4 8" id="KW-0285">Flavoprotein</keyword>
<dbReference type="PANTHER" id="PTHR43400">
    <property type="entry name" value="FUMARATE REDUCTASE"/>
    <property type="match status" value="1"/>
</dbReference>
<evidence type="ECO:0000256" key="9">
    <source>
        <dbReference type="SAM" id="MobiDB-lite"/>
    </source>
</evidence>
<evidence type="ECO:0000313" key="11">
    <source>
        <dbReference type="EMBL" id="EKU93920.1"/>
    </source>
</evidence>
<comment type="catalytic activity">
    <reaction evidence="7 8">
        <text>dihydrourocanate + A = urocanate + AH2</text>
        <dbReference type="Rhea" id="RHEA:36059"/>
        <dbReference type="ChEBI" id="CHEBI:13193"/>
        <dbReference type="ChEBI" id="CHEBI:17499"/>
        <dbReference type="ChEBI" id="CHEBI:27247"/>
        <dbReference type="ChEBI" id="CHEBI:72991"/>
        <dbReference type="EC" id="1.3.99.33"/>
    </reaction>
</comment>
<dbReference type="NCBIfam" id="TIGR01813">
    <property type="entry name" value="flavo_cyto_c"/>
    <property type="match status" value="1"/>
</dbReference>
<evidence type="ECO:0000256" key="7">
    <source>
        <dbReference type="ARBA" id="ARBA00049922"/>
    </source>
</evidence>
<evidence type="ECO:0000256" key="3">
    <source>
        <dbReference type="ARBA" id="ARBA00015872"/>
    </source>
</evidence>
<evidence type="ECO:0000256" key="5">
    <source>
        <dbReference type="ARBA" id="ARBA00022827"/>
    </source>
</evidence>
<keyword evidence="5 8" id="KW-0274">FAD</keyword>
<dbReference type="GO" id="GO:0016020">
    <property type="term" value="C:membrane"/>
    <property type="evidence" value="ECO:0007669"/>
    <property type="project" value="InterPro"/>
</dbReference>
<comment type="cofactor">
    <cofactor evidence="8">
        <name>FAD</name>
        <dbReference type="ChEBI" id="CHEBI:57692"/>
    </cofactor>
    <text evidence="8">Binds 1 FAD per subunit.</text>
</comment>
<name>K9EXJ1_9LACT</name>
<dbReference type="RefSeq" id="WP_003777243.1">
    <property type="nucleotide sequence ID" value="NZ_JH992958.1"/>
</dbReference>
<sequence length="595" mass="64097">MKQMSKWTILLSSVLALNLYACQDQEASENETAETSEGSEIYQGTGMGNHGEIVVEVTFNGDDIEAIEVLEENEQDSLSDPVFNDLADEIVAQNSTDLDNVSGASQTSQGLKDAVEEAAEQAGVTLGAGGETSDQAQSDLQEEYNFDAVVVGGGGAGFSAAVEAAESGLEVAIVEKMPVMGGNTLISGGEMNVPNNWVQEDLGIEGDSKEIFVQDTLEGGDHLGDPEMVQTLADNVLDAAEWLRDDIQVEFYDDQLFQFGGHSFERALIPEGQSGAEIIEKFEAKAEELGIATFTDTEAKELIEEDGRIVGVIAENQSQDVTFNAEKGVILTTGGFGANVEMRKDANEDYDDRFGSTNSPGSTGDGITMAQEVGAGLTNMESIQTYPISNPETGEISLFADTRFDGAALVNKEGDRFVEELERRDVISDAIMEQTGEVAYQVWDSQLNEETRNMELHGDEFEKLQDQGFVIEADTLEEAAEFFDLDVDNFMETIETINEYAESGEDPDFNHRAGLAPIEEAPFYIQQGAPSVHHTMGGLLTDVDTHVLDEDGEIIEGLYAAGELTGSTHGSNRLGGNAIADIIVFGRIAGQQVSQ</sequence>